<keyword evidence="5" id="KW-0963">Cytoplasm</keyword>
<comment type="similarity">
    <text evidence="3">Belongs to the CSN4 family.</text>
</comment>
<dbReference type="GO" id="GO:0005829">
    <property type="term" value="C:cytosol"/>
    <property type="evidence" value="ECO:0007669"/>
    <property type="project" value="TreeGrafter"/>
</dbReference>
<dbReference type="EMBL" id="DS022305">
    <property type="protein sequence ID" value="OAJ41224.1"/>
    <property type="molecule type" value="Genomic_DNA"/>
</dbReference>
<dbReference type="SMART" id="SM00088">
    <property type="entry name" value="PINT"/>
    <property type="match status" value="1"/>
</dbReference>
<dbReference type="STRING" id="403673.A0A177WNI3"/>
<dbReference type="GO" id="GO:0008180">
    <property type="term" value="C:COP9 signalosome"/>
    <property type="evidence" value="ECO:0007669"/>
    <property type="project" value="UniProtKB-KW"/>
</dbReference>
<reference evidence="10 11" key="2">
    <citation type="submission" date="2016-05" db="EMBL/GenBank/DDBJ databases">
        <title>Lineage-specific infection strategies underlie the spectrum of fungal disease in amphibians.</title>
        <authorList>
            <person name="Cuomo C.A."/>
            <person name="Farrer R.A."/>
            <person name="James T."/>
            <person name="Longcore J."/>
            <person name="Birren B."/>
        </authorList>
    </citation>
    <scope>NUCLEOTIDE SEQUENCE [LARGE SCALE GENOMIC DNA]</scope>
    <source>
        <strain evidence="10 11">JEL423</strain>
    </source>
</reference>
<dbReference type="SUPFAM" id="SSF46785">
    <property type="entry name" value="Winged helix' DNA-binding domain"/>
    <property type="match status" value="1"/>
</dbReference>
<organism evidence="10 11">
    <name type="scientific">Batrachochytrium dendrobatidis (strain JEL423)</name>
    <dbReference type="NCBI Taxonomy" id="403673"/>
    <lineage>
        <taxon>Eukaryota</taxon>
        <taxon>Fungi</taxon>
        <taxon>Fungi incertae sedis</taxon>
        <taxon>Chytridiomycota</taxon>
        <taxon>Chytridiomycota incertae sedis</taxon>
        <taxon>Chytridiomycetes</taxon>
        <taxon>Rhizophydiales</taxon>
        <taxon>Rhizophydiales incertae sedis</taxon>
        <taxon>Batrachochytrium</taxon>
    </lineage>
</organism>
<evidence type="ECO:0000313" key="10">
    <source>
        <dbReference type="EMBL" id="OAJ41224.1"/>
    </source>
</evidence>
<name>A0A177WNI3_BATDL</name>
<evidence type="ECO:0000313" key="11">
    <source>
        <dbReference type="Proteomes" id="UP000077115"/>
    </source>
</evidence>
<reference evidence="10 11" key="1">
    <citation type="submission" date="2006-10" db="EMBL/GenBank/DDBJ databases">
        <title>The Genome Sequence of Batrachochytrium dendrobatidis JEL423.</title>
        <authorList>
            <consortium name="The Broad Institute Genome Sequencing Platform"/>
            <person name="Birren B."/>
            <person name="Lander E."/>
            <person name="Galagan J."/>
            <person name="Cuomo C."/>
            <person name="Devon K."/>
            <person name="Jaffe D."/>
            <person name="Butler J."/>
            <person name="Alvarez P."/>
            <person name="Gnerre S."/>
            <person name="Grabherr M."/>
            <person name="Kleber M."/>
            <person name="Mauceli E."/>
            <person name="Brockman W."/>
            <person name="Young S."/>
            <person name="LaButti K."/>
            <person name="Sykes S."/>
            <person name="DeCaprio D."/>
            <person name="Crawford M."/>
            <person name="Koehrsen M."/>
            <person name="Engels R."/>
            <person name="Montgomery P."/>
            <person name="Pearson M."/>
            <person name="Howarth C."/>
            <person name="Larson L."/>
            <person name="White J."/>
            <person name="O'Leary S."/>
            <person name="Kodira C."/>
            <person name="Zeng Q."/>
            <person name="Yandava C."/>
            <person name="Alvarado L."/>
            <person name="Longcore J."/>
            <person name="James T."/>
        </authorList>
    </citation>
    <scope>NUCLEOTIDE SEQUENCE [LARGE SCALE GENOMIC DNA]</scope>
    <source>
        <strain evidence="10 11">JEL423</strain>
    </source>
</reference>
<dbReference type="Gene3D" id="1.10.10.10">
    <property type="entry name" value="Winged helix-like DNA-binding domain superfamily/Winged helix DNA-binding domain"/>
    <property type="match status" value="1"/>
</dbReference>
<sequence>MIQAHELNLRQALAGSARFPEDRYAVLAANFVNELGQTTTSMDAALSAIATTCPSDQRPAKYKEQLDSLLNLKSASDVFEQSRVFILHAVQDSIGLVLSRQLLQDFTSLFLTWSKENPDKESIKSIWQFMLERMASRAVAFEEQIAQVRENLADLFEAEEEWTLAARVLQEISMDSGHRTITQDYKLRIYIHIVRLFLEDEDAVSAEAYLNRAALLFPDSQDKVMQLQFKACQARMLDFRRSFLQAASKYLELSYIVDLHDSERINALIQAVTCTVLAGAGPQRTRMLAALYKDERVRERPELKESGVFAILQKMYLGRVLRSSEVSEFAATLKPHQLAKLGDDTTTVLDRAVIEHNLLSASQLYNNITFEELGGLLAISAEQAEQVATKMMEENRLIGTIDQIDRLIYFTPSHVLPTWDTHISGVCYQLDAIIDGLKEHHPEWATKALA</sequence>
<proteinExistence type="inferred from homology"/>
<evidence type="ECO:0000256" key="2">
    <source>
        <dbReference type="ARBA" id="ARBA00004496"/>
    </source>
</evidence>
<dbReference type="Pfam" id="PF01399">
    <property type="entry name" value="PCI"/>
    <property type="match status" value="1"/>
</dbReference>
<keyword evidence="6" id="KW-0736">Signalosome</keyword>
<dbReference type="InterPro" id="IPR041406">
    <property type="entry name" value="CSN4_HTH"/>
</dbReference>
<feature type="coiled-coil region" evidence="8">
    <location>
        <begin position="131"/>
        <end position="158"/>
    </location>
</feature>
<dbReference type="FunFam" id="1.10.10.10:FF:000658">
    <property type="entry name" value="COP9 signalosome complex subunit 4, putative"/>
    <property type="match status" value="1"/>
</dbReference>
<evidence type="ECO:0000256" key="4">
    <source>
        <dbReference type="ARBA" id="ARBA00014881"/>
    </source>
</evidence>
<dbReference type="Pfam" id="PF22241">
    <property type="entry name" value="PSMD12-CSN4_N"/>
    <property type="match status" value="1"/>
</dbReference>
<dbReference type="eggNOG" id="KOG1497">
    <property type="taxonomic scope" value="Eukaryota"/>
</dbReference>
<evidence type="ECO:0000256" key="6">
    <source>
        <dbReference type="ARBA" id="ARBA00022790"/>
    </source>
</evidence>
<dbReference type="AlphaFoldDB" id="A0A177WNI3"/>
<accession>A0A177WNI3</accession>
<gene>
    <name evidence="10" type="ORF">BDEG_24858</name>
</gene>
<dbReference type="PANTHER" id="PTHR10855:SF2">
    <property type="entry name" value="COP9 SIGNALOSOME COMPLEX SUBUNIT 4"/>
    <property type="match status" value="1"/>
</dbReference>
<evidence type="ECO:0000256" key="3">
    <source>
        <dbReference type="ARBA" id="ARBA00010417"/>
    </source>
</evidence>
<dbReference type="InterPro" id="IPR036388">
    <property type="entry name" value="WH-like_DNA-bd_sf"/>
</dbReference>
<dbReference type="VEuPathDB" id="FungiDB:BDEG_24858"/>
<feature type="domain" description="PCI" evidence="9">
    <location>
        <begin position="245"/>
        <end position="415"/>
    </location>
</feature>
<evidence type="ECO:0000256" key="1">
    <source>
        <dbReference type="ARBA" id="ARBA00004123"/>
    </source>
</evidence>
<dbReference type="PROSITE" id="PS50250">
    <property type="entry name" value="PCI"/>
    <property type="match status" value="1"/>
</dbReference>
<dbReference type="InterPro" id="IPR000717">
    <property type="entry name" value="PCI_dom"/>
</dbReference>
<dbReference type="InterPro" id="IPR054559">
    <property type="entry name" value="PSMD12-CSN4-like_N"/>
</dbReference>
<dbReference type="PANTHER" id="PTHR10855">
    <property type="entry name" value="26S PROTEASOME NON-ATPASE REGULATORY SUBUNIT 12/COP9 SIGNALOSOME COMPLEX SUBUNIT 4"/>
    <property type="match status" value="1"/>
</dbReference>
<keyword evidence="7" id="KW-0539">Nucleus</keyword>
<evidence type="ECO:0000256" key="8">
    <source>
        <dbReference type="SAM" id="Coils"/>
    </source>
</evidence>
<dbReference type="InterPro" id="IPR036390">
    <property type="entry name" value="WH_DNA-bd_sf"/>
</dbReference>
<evidence type="ECO:0000256" key="5">
    <source>
        <dbReference type="ARBA" id="ARBA00022490"/>
    </source>
</evidence>
<evidence type="ECO:0000256" key="7">
    <source>
        <dbReference type="ARBA" id="ARBA00023242"/>
    </source>
</evidence>
<keyword evidence="8" id="KW-0175">Coiled coil</keyword>
<dbReference type="Pfam" id="PF18420">
    <property type="entry name" value="CSN4_RPN5_eIF3a"/>
    <property type="match status" value="1"/>
</dbReference>
<protein>
    <recommendedName>
        <fullName evidence="4">COP9 signalosome complex subunit 4</fullName>
    </recommendedName>
</protein>
<evidence type="ECO:0000259" key="9">
    <source>
        <dbReference type="PROSITE" id="PS50250"/>
    </source>
</evidence>
<dbReference type="OrthoDB" id="295656at2759"/>
<dbReference type="InterPro" id="IPR040134">
    <property type="entry name" value="PSMD12/CSN4"/>
</dbReference>
<dbReference type="Proteomes" id="UP000077115">
    <property type="component" value="Unassembled WGS sequence"/>
</dbReference>
<comment type="subcellular location">
    <subcellularLocation>
        <location evidence="2">Cytoplasm</location>
    </subcellularLocation>
    <subcellularLocation>
        <location evidence="1">Nucleus</location>
    </subcellularLocation>
</comment>